<evidence type="ECO:0000256" key="8">
    <source>
        <dbReference type="ARBA" id="ARBA00022741"/>
    </source>
</evidence>
<dbReference type="GO" id="GO:0008033">
    <property type="term" value="P:tRNA processing"/>
    <property type="evidence" value="ECO:0007669"/>
    <property type="project" value="UniProtKB-KW"/>
</dbReference>
<dbReference type="GO" id="GO:0000166">
    <property type="term" value="F:nucleotide binding"/>
    <property type="evidence" value="ECO:0007669"/>
    <property type="project" value="UniProtKB-KW"/>
</dbReference>
<dbReference type="PANTHER" id="PTHR47788:SF1">
    <property type="entry name" value="A-ADDING TRNA NUCLEOTIDYLTRANSFERASE"/>
    <property type="match status" value="1"/>
</dbReference>
<protein>
    <recommendedName>
        <fullName evidence="13">CBS domain-containing protein</fullName>
    </recommendedName>
</protein>
<evidence type="ECO:0000256" key="3">
    <source>
        <dbReference type="ARBA" id="ARBA00022555"/>
    </source>
</evidence>
<dbReference type="CDD" id="cd05398">
    <property type="entry name" value="NT_ClassII-CCAase"/>
    <property type="match status" value="1"/>
</dbReference>
<dbReference type="InterPro" id="IPR003156">
    <property type="entry name" value="DHHA1_dom"/>
</dbReference>
<feature type="domain" description="CBS" evidence="13">
    <location>
        <begin position="379"/>
        <end position="437"/>
    </location>
</feature>
<reference evidence="14 15" key="1">
    <citation type="submission" date="2015-07" db="EMBL/GenBank/DDBJ databases">
        <title>Genome sequence of Levilinea saccharolytica DSM 16555.</title>
        <authorList>
            <person name="Hemp J."/>
            <person name="Ward L.M."/>
            <person name="Pace L.A."/>
            <person name="Fischer W.W."/>
        </authorList>
    </citation>
    <scope>NUCLEOTIDE SEQUENCE [LARGE SCALE GENOMIC DNA]</scope>
    <source>
        <strain evidence="14 15">KIBI-1</strain>
    </source>
</reference>
<dbReference type="Gene3D" id="1.10.3090.10">
    <property type="entry name" value="cca-adding enzyme, domain 2"/>
    <property type="match status" value="1"/>
</dbReference>
<dbReference type="SMART" id="SM00116">
    <property type="entry name" value="CBS"/>
    <property type="match status" value="2"/>
</dbReference>
<keyword evidence="9" id="KW-0460">Magnesium</keyword>
<dbReference type="SUPFAM" id="SSF81301">
    <property type="entry name" value="Nucleotidyltransferase"/>
    <property type="match status" value="1"/>
</dbReference>
<keyword evidence="3" id="KW-0820">tRNA-binding</keyword>
<evidence type="ECO:0000256" key="11">
    <source>
        <dbReference type="PROSITE-ProRule" id="PRU00703"/>
    </source>
</evidence>
<dbReference type="Gene3D" id="3.30.460.10">
    <property type="entry name" value="Beta Polymerase, domain 2"/>
    <property type="match status" value="1"/>
</dbReference>
<dbReference type="SUPFAM" id="SSF54631">
    <property type="entry name" value="CBS-domain pair"/>
    <property type="match status" value="1"/>
</dbReference>
<dbReference type="InterPro" id="IPR000644">
    <property type="entry name" value="CBS_dom"/>
</dbReference>
<dbReference type="EMBL" id="LGCM01000029">
    <property type="protein sequence ID" value="KPL83565.1"/>
    <property type="molecule type" value="Genomic_DNA"/>
</dbReference>
<dbReference type="SUPFAM" id="SSF64182">
    <property type="entry name" value="DHH phosphoesterases"/>
    <property type="match status" value="1"/>
</dbReference>
<comment type="cofactor">
    <cofactor evidence="1">
        <name>Mg(2+)</name>
        <dbReference type="ChEBI" id="CHEBI:18420"/>
    </cofactor>
</comment>
<keyword evidence="11" id="KW-0129">CBS domain</keyword>
<dbReference type="Pfam" id="PF12627">
    <property type="entry name" value="PolyA_pol_RNAbd"/>
    <property type="match status" value="1"/>
</dbReference>
<dbReference type="InterPro" id="IPR038763">
    <property type="entry name" value="DHH_sf"/>
</dbReference>
<dbReference type="InterPro" id="IPR046342">
    <property type="entry name" value="CBS_dom_sf"/>
</dbReference>
<dbReference type="InterPro" id="IPR052390">
    <property type="entry name" value="tRNA_nt/polyA_polymerase"/>
</dbReference>
<dbReference type="GO" id="GO:0000049">
    <property type="term" value="F:tRNA binding"/>
    <property type="evidence" value="ECO:0007669"/>
    <property type="project" value="UniProtKB-KW"/>
</dbReference>
<sequence length="889" mass="98725">MHLILTHEQADFDGIASLLGAALLHPQAVALLPRRMNRNVRSFIDLYGQDLPFTENRDLPNRPIQTITLVDTQSLATPKGMSAATRVNVIDHHPLRPDLPAEWEQSLHELGACTTTFVQALQEKEISLSFVQATLLLLGIYEDTGALTYASTTPQDIRAAADLLERGASLRILANFLNPPLSPEQRSLHDRLLASARSLTLNHQNIVIAAASGEEMTEEISSIAHKLRDFLDPDALFLLVQTNEGIRLVARSTTDQINVGQVSAHFGGGGHARAAGALIHPGSLSLQPDESPLEAVYRELSTVLSQHVRPPITVRRLMSRRPLVLNPETSAQHAAHLIQRYGYEGYPVVEKGRVIGLLTRRAVDRAIAHKLDLKVASLMDAGEASVHPHDTIEHLQKVMASTGWGQIPVTDPESGEVIGIVTRTDLLKTLAGGSQPVSERQNYALRLEAALPPARLSLLRAIAEEAHGRRQAVYIVGGFVRDLLLDRPSLDFDIVVEGDAILLANALAARLGGRVVSHARFGTAKWWIAETRADLVQRLPEDGHLDPQDLPEFLDLITARTEFYDHPTALPTIERSSIKLDLHRRDFTINTLALRLDGHHYGELYDDWGGLLDLRRGWVRVLHSLSFVDDPTRMIRAVRFEQRFHFKIEPRTQQLMSEALPLLRQLSGARLRHEMDLILAETNAHLMLTRLEELGLLQAVHPSLTYTPAMQPALLTALQTTPSADWQLPDFHSGLSTPQRLAYAVWMLQLPSQALIPIADRLRFPADLTAAVHAAQRLSERCDAVSAQSPSQISEELDKVPPLGRYALYLTCSSPQARQLLETYTQIWSKVQPTLSGDDLRARGLPPGPLYRQILTMLRAAWLDQHIHTPAEEWPLVEAWLKAHPLPAE</sequence>
<evidence type="ECO:0000256" key="1">
    <source>
        <dbReference type="ARBA" id="ARBA00001946"/>
    </source>
</evidence>
<dbReference type="Gene3D" id="3.10.310.30">
    <property type="match status" value="1"/>
</dbReference>
<name>A0A0P6XJ11_9CHLR</name>
<evidence type="ECO:0000256" key="4">
    <source>
        <dbReference type="ARBA" id="ARBA00022679"/>
    </source>
</evidence>
<dbReference type="Proteomes" id="UP000050501">
    <property type="component" value="Unassembled WGS sequence"/>
</dbReference>
<keyword evidence="8" id="KW-0547">Nucleotide-binding</keyword>
<organism evidence="14 15">
    <name type="scientific">Levilinea saccharolytica</name>
    <dbReference type="NCBI Taxonomy" id="229921"/>
    <lineage>
        <taxon>Bacteria</taxon>
        <taxon>Bacillati</taxon>
        <taxon>Chloroflexota</taxon>
        <taxon>Anaerolineae</taxon>
        <taxon>Anaerolineales</taxon>
        <taxon>Anaerolineaceae</taxon>
        <taxon>Levilinea</taxon>
    </lineage>
</organism>
<dbReference type="PROSITE" id="PS51371">
    <property type="entry name" value="CBS"/>
    <property type="match status" value="2"/>
</dbReference>
<dbReference type="InterPro" id="IPR001667">
    <property type="entry name" value="DDH_dom"/>
</dbReference>
<dbReference type="InterPro" id="IPR032828">
    <property type="entry name" value="PolyA_RNA-bd"/>
</dbReference>
<dbReference type="Pfam" id="PF00571">
    <property type="entry name" value="CBS"/>
    <property type="match status" value="2"/>
</dbReference>
<dbReference type="STRING" id="229921.ADN01_07565"/>
<dbReference type="InterPro" id="IPR043519">
    <property type="entry name" value="NT_sf"/>
</dbReference>
<gene>
    <name evidence="14" type="ORF">ADN01_07565</name>
</gene>
<keyword evidence="4 12" id="KW-0808">Transferase</keyword>
<dbReference type="Pfam" id="PF01368">
    <property type="entry name" value="DHH"/>
    <property type="match status" value="1"/>
</dbReference>
<evidence type="ECO:0000313" key="15">
    <source>
        <dbReference type="Proteomes" id="UP000050501"/>
    </source>
</evidence>
<comment type="caution">
    <text evidence="14">The sequence shown here is derived from an EMBL/GenBank/DDBJ whole genome shotgun (WGS) entry which is preliminary data.</text>
</comment>
<evidence type="ECO:0000256" key="2">
    <source>
        <dbReference type="ARBA" id="ARBA00007265"/>
    </source>
</evidence>
<evidence type="ECO:0000256" key="9">
    <source>
        <dbReference type="ARBA" id="ARBA00022842"/>
    </source>
</evidence>
<dbReference type="PANTHER" id="PTHR47788">
    <property type="entry name" value="POLYA POLYMERASE"/>
    <property type="match status" value="1"/>
</dbReference>
<evidence type="ECO:0000256" key="6">
    <source>
        <dbReference type="ARBA" id="ARBA00022695"/>
    </source>
</evidence>
<evidence type="ECO:0000256" key="10">
    <source>
        <dbReference type="ARBA" id="ARBA00022884"/>
    </source>
</evidence>
<keyword evidence="15" id="KW-1185">Reference proteome</keyword>
<feature type="domain" description="CBS" evidence="13">
    <location>
        <begin position="318"/>
        <end position="373"/>
    </location>
</feature>
<dbReference type="AlphaFoldDB" id="A0A0P6XJ11"/>
<keyword evidence="6" id="KW-0548">Nucleotidyltransferase</keyword>
<evidence type="ECO:0000313" key="14">
    <source>
        <dbReference type="EMBL" id="KPL83565.1"/>
    </source>
</evidence>
<evidence type="ECO:0000256" key="7">
    <source>
        <dbReference type="ARBA" id="ARBA00022723"/>
    </source>
</evidence>
<dbReference type="OrthoDB" id="9805698at2"/>
<dbReference type="PATRIC" id="fig|229921.5.peg.710"/>
<evidence type="ECO:0000256" key="12">
    <source>
        <dbReference type="RuleBase" id="RU003953"/>
    </source>
</evidence>
<evidence type="ECO:0000256" key="5">
    <source>
        <dbReference type="ARBA" id="ARBA00022694"/>
    </source>
</evidence>
<keyword evidence="7" id="KW-0479">Metal-binding</keyword>
<dbReference type="SUPFAM" id="SSF81891">
    <property type="entry name" value="Poly A polymerase C-terminal region-like"/>
    <property type="match status" value="1"/>
</dbReference>
<dbReference type="Gene3D" id="3.90.1640.10">
    <property type="entry name" value="inorganic pyrophosphatase (n-terminal core)"/>
    <property type="match status" value="1"/>
</dbReference>
<accession>A0A0P6XJ11</accession>
<keyword evidence="5" id="KW-0819">tRNA processing</keyword>
<proteinExistence type="inferred from homology"/>
<comment type="similarity">
    <text evidence="2 12">Belongs to the tRNA nucleotidyltransferase/poly(A) polymerase family.</text>
</comment>
<dbReference type="InterPro" id="IPR002646">
    <property type="entry name" value="PolA_pol_head_dom"/>
</dbReference>
<dbReference type="GO" id="GO:0016779">
    <property type="term" value="F:nucleotidyltransferase activity"/>
    <property type="evidence" value="ECO:0007669"/>
    <property type="project" value="UniProtKB-KW"/>
</dbReference>
<keyword evidence="10 12" id="KW-0694">RNA-binding</keyword>
<evidence type="ECO:0000259" key="13">
    <source>
        <dbReference type="PROSITE" id="PS51371"/>
    </source>
</evidence>
<dbReference type="RefSeq" id="WP_062418953.1">
    <property type="nucleotide sequence ID" value="NZ_DF967974.1"/>
</dbReference>
<dbReference type="Gene3D" id="3.10.580.10">
    <property type="entry name" value="CBS-domain"/>
    <property type="match status" value="1"/>
</dbReference>
<dbReference type="Pfam" id="PF02272">
    <property type="entry name" value="DHHA1"/>
    <property type="match status" value="1"/>
</dbReference>
<dbReference type="Pfam" id="PF01743">
    <property type="entry name" value="PolyA_pol"/>
    <property type="match status" value="1"/>
</dbReference>
<dbReference type="GO" id="GO:0046872">
    <property type="term" value="F:metal ion binding"/>
    <property type="evidence" value="ECO:0007669"/>
    <property type="project" value="UniProtKB-KW"/>
</dbReference>